<evidence type="ECO:0000313" key="2">
    <source>
        <dbReference type="Proteomes" id="UP001286313"/>
    </source>
</evidence>
<gene>
    <name evidence="1" type="ORF">Pcinc_007403</name>
</gene>
<keyword evidence="2" id="KW-1185">Reference proteome</keyword>
<name>A0AAE1GAW7_PETCI</name>
<dbReference type="EMBL" id="JAWQEG010000543">
    <property type="protein sequence ID" value="KAK3888551.1"/>
    <property type="molecule type" value="Genomic_DNA"/>
</dbReference>
<evidence type="ECO:0000313" key="1">
    <source>
        <dbReference type="EMBL" id="KAK3888551.1"/>
    </source>
</evidence>
<accession>A0AAE1GAW7</accession>
<proteinExistence type="predicted"/>
<reference evidence="1" key="1">
    <citation type="submission" date="2023-10" db="EMBL/GenBank/DDBJ databases">
        <title>Genome assemblies of two species of porcelain crab, Petrolisthes cinctipes and Petrolisthes manimaculis (Anomura: Porcellanidae).</title>
        <authorList>
            <person name="Angst P."/>
        </authorList>
    </citation>
    <scope>NUCLEOTIDE SEQUENCE</scope>
    <source>
        <strain evidence="1">PB745_01</strain>
        <tissue evidence="1">Gill</tissue>
    </source>
</reference>
<dbReference type="Proteomes" id="UP001286313">
    <property type="component" value="Unassembled WGS sequence"/>
</dbReference>
<organism evidence="1 2">
    <name type="scientific">Petrolisthes cinctipes</name>
    <name type="common">Flat porcelain crab</name>
    <dbReference type="NCBI Taxonomy" id="88211"/>
    <lineage>
        <taxon>Eukaryota</taxon>
        <taxon>Metazoa</taxon>
        <taxon>Ecdysozoa</taxon>
        <taxon>Arthropoda</taxon>
        <taxon>Crustacea</taxon>
        <taxon>Multicrustacea</taxon>
        <taxon>Malacostraca</taxon>
        <taxon>Eumalacostraca</taxon>
        <taxon>Eucarida</taxon>
        <taxon>Decapoda</taxon>
        <taxon>Pleocyemata</taxon>
        <taxon>Anomura</taxon>
        <taxon>Galatheoidea</taxon>
        <taxon>Porcellanidae</taxon>
        <taxon>Petrolisthes</taxon>
    </lineage>
</organism>
<dbReference type="AlphaFoldDB" id="A0AAE1GAW7"/>
<comment type="caution">
    <text evidence="1">The sequence shown here is derived from an EMBL/GenBank/DDBJ whole genome shotgun (WGS) entry which is preliminary data.</text>
</comment>
<sequence length="104" mass="12470">MHLEDGYVAQAAPKDTTLTGFFKLCQRDEFARTLYYWEAPRYYTWHKTGRKWQRRKQGKPVQDYSGIKSTDTLDRVYGVHPNQFECFFLRMLLHEVKGPQSFQE</sequence>
<protein>
    <submittedName>
        <fullName evidence="1">Uncharacterized protein</fullName>
    </submittedName>
</protein>